<reference evidence="2 3" key="1">
    <citation type="journal article" date="2023" name="G3 (Bethesda)">
        <title>A chromosome-level genome assembly of Zasmidium syzygii isolated from banana leaves.</title>
        <authorList>
            <person name="van Westerhoven A.C."/>
            <person name="Mehrabi R."/>
            <person name="Talebi R."/>
            <person name="Steentjes M.B.F."/>
            <person name="Corcolon B."/>
            <person name="Chong P.A."/>
            <person name="Kema G.H.J."/>
            <person name="Seidl M.F."/>
        </authorList>
    </citation>
    <scope>NUCLEOTIDE SEQUENCE [LARGE SCALE GENOMIC DNA]</scope>
    <source>
        <strain evidence="2 3">P124</strain>
    </source>
</reference>
<feature type="transmembrane region" description="Helical" evidence="1">
    <location>
        <begin position="165"/>
        <end position="186"/>
    </location>
</feature>
<feature type="transmembrane region" description="Helical" evidence="1">
    <location>
        <begin position="126"/>
        <end position="153"/>
    </location>
</feature>
<proteinExistence type="predicted"/>
<name>A0ABR0EMV5_ZASCE</name>
<sequence length="325" mass="36095">MAIVPDDSLIRRHFPLPGDIVSLLITLIALPAIAIFIAARWPKEGMRWTVATFLCLLCYALDMTFITTVTMLVHIRATQTPELCDSMMIVCLTLHNIAKATEIAFLIERAYVITWPVKSRTRTPEYVLSTVGIFVPYIAVTAIAIAYRISYVLDTEVCIIGMRRFALMPMLGVETAAQLYLTLRFLQPLLRVHQDGSGLLSPLRKIVIRTSIGCAVTMLLDIAVKVSLTLFNGEPSWLCFLTCKAEAFFAASILFWITKPGLPHDYLINGEQELGIGFEGSVSDSVVTSSELAEAGRLNFVKRVMSFPNAYDTKIPRTQSVNPKS</sequence>
<dbReference type="Proteomes" id="UP001305779">
    <property type="component" value="Unassembled WGS sequence"/>
</dbReference>
<organism evidence="2 3">
    <name type="scientific">Zasmidium cellare</name>
    <name type="common">Wine cellar mold</name>
    <name type="synonym">Racodium cellare</name>
    <dbReference type="NCBI Taxonomy" id="395010"/>
    <lineage>
        <taxon>Eukaryota</taxon>
        <taxon>Fungi</taxon>
        <taxon>Dikarya</taxon>
        <taxon>Ascomycota</taxon>
        <taxon>Pezizomycotina</taxon>
        <taxon>Dothideomycetes</taxon>
        <taxon>Dothideomycetidae</taxon>
        <taxon>Mycosphaerellales</taxon>
        <taxon>Mycosphaerellaceae</taxon>
        <taxon>Zasmidium</taxon>
    </lineage>
</organism>
<dbReference type="EMBL" id="JAXOVC010000004">
    <property type="protein sequence ID" value="KAK4502491.1"/>
    <property type="molecule type" value="Genomic_DNA"/>
</dbReference>
<keyword evidence="1" id="KW-0472">Membrane</keyword>
<feature type="transmembrane region" description="Helical" evidence="1">
    <location>
        <begin position="206"/>
        <end position="224"/>
    </location>
</feature>
<feature type="transmembrane region" description="Helical" evidence="1">
    <location>
        <begin position="51"/>
        <end position="73"/>
    </location>
</feature>
<dbReference type="PANTHER" id="PTHR38848:SF3">
    <property type="entry name" value="G-PROTEIN COUPLED RECEPTORS FAMILY 3 PROFILE DOMAIN-CONTAINING PROTEIN"/>
    <property type="match status" value="1"/>
</dbReference>
<keyword evidence="3" id="KW-1185">Reference proteome</keyword>
<dbReference type="PANTHER" id="PTHR38848">
    <property type="entry name" value="G-PROTEIN COUPLED RECEPTORS FAMILY 3 PROFILE DOMAIN-CONTAINING PROTEIN"/>
    <property type="match status" value="1"/>
</dbReference>
<evidence type="ECO:0000313" key="3">
    <source>
        <dbReference type="Proteomes" id="UP001305779"/>
    </source>
</evidence>
<keyword evidence="1" id="KW-0812">Transmembrane</keyword>
<gene>
    <name evidence="2" type="ORF">PRZ48_005916</name>
</gene>
<protein>
    <submittedName>
        <fullName evidence="2">Uncharacterized protein</fullName>
    </submittedName>
</protein>
<evidence type="ECO:0000256" key="1">
    <source>
        <dbReference type="SAM" id="Phobius"/>
    </source>
</evidence>
<feature type="transmembrane region" description="Helical" evidence="1">
    <location>
        <begin position="20"/>
        <end position="39"/>
    </location>
</feature>
<keyword evidence="1" id="KW-1133">Transmembrane helix</keyword>
<comment type="caution">
    <text evidence="2">The sequence shown here is derived from an EMBL/GenBank/DDBJ whole genome shotgun (WGS) entry which is preliminary data.</text>
</comment>
<evidence type="ECO:0000313" key="2">
    <source>
        <dbReference type="EMBL" id="KAK4502491.1"/>
    </source>
</evidence>
<accession>A0ABR0EMV5</accession>
<feature type="transmembrane region" description="Helical" evidence="1">
    <location>
        <begin position="236"/>
        <end position="257"/>
    </location>
</feature>